<keyword evidence="1" id="KW-1185">Reference proteome</keyword>
<name>A0A915E6T7_9BILA</name>
<accession>A0A915E6T7</accession>
<protein>
    <submittedName>
        <fullName evidence="2">Uncharacterized protein</fullName>
    </submittedName>
</protein>
<dbReference type="Proteomes" id="UP000887574">
    <property type="component" value="Unplaced"/>
</dbReference>
<evidence type="ECO:0000313" key="2">
    <source>
        <dbReference type="WBParaSite" id="jg3174"/>
    </source>
</evidence>
<proteinExistence type="predicted"/>
<organism evidence="1 2">
    <name type="scientific">Ditylenchus dipsaci</name>
    <dbReference type="NCBI Taxonomy" id="166011"/>
    <lineage>
        <taxon>Eukaryota</taxon>
        <taxon>Metazoa</taxon>
        <taxon>Ecdysozoa</taxon>
        <taxon>Nematoda</taxon>
        <taxon>Chromadorea</taxon>
        <taxon>Rhabditida</taxon>
        <taxon>Tylenchina</taxon>
        <taxon>Tylenchomorpha</taxon>
        <taxon>Sphaerularioidea</taxon>
        <taxon>Anguinidae</taxon>
        <taxon>Anguininae</taxon>
        <taxon>Ditylenchus</taxon>
    </lineage>
</organism>
<evidence type="ECO:0000313" key="1">
    <source>
        <dbReference type="Proteomes" id="UP000887574"/>
    </source>
</evidence>
<dbReference type="AlphaFoldDB" id="A0A915E6T7"/>
<dbReference type="WBParaSite" id="jg3174">
    <property type="protein sequence ID" value="jg3174"/>
    <property type="gene ID" value="jg3174"/>
</dbReference>
<sequence>MGRTTKKQSKNQVWTKKKKTSLSDQLHIVVFQVPRFFIRDIGQDNVEKVRIFFYSYCGDVPKVVLLKKKQMPESQKQKQKRLYPKYCYPQRVPASSCHLQKPRNC</sequence>
<reference evidence="2" key="1">
    <citation type="submission" date="2022-11" db="UniProtKB">
        <authorList>
            <consortium name="WormBaseParasite"/>
        </authorList>
    </citation>
    <scope>IDENTIFICATION</scope>
</reference>